<dbReference type="InterPro" id="IPR001867">
    <property type="entry name" value="OmpR/PhoB-type_DNA-bd"/>
</dbReference>
<keyword evidence="8" id="KW-0805">Transcription regulation</keyword>
<dbReference type="PANTHER" id="PTHR48111">
    <property type="entry name" value="REGULATOR OF RPOS"/>
    <property type="match status" value="1"/>
</dbReference>
<dbReference type="PROSITE" id="PS50110">
    <property type="entry name" value="RESPONSE_REGULATORY"/>
    <property type="match status" value="1"/>
</dbReference>
<evidence type="ECO:0000256" key="3">
    <source>
        <dbReference type="ARBA" id="ARBA00022448"/>
    </source>
</evidence>
<dbReference type="PANTHER" id="PTHR48111:SF40">
    <property type="entry name" value="PHOSPHATE REGULON TRANSCRIPTIONAL REGULATORY PROTEIN PHOB"/>
    <property type="match status" value="1"/>
</dbReference>
<dbReference type="GO" id="GO:0000976">
    <property type="term" value="F:transcription cis-regulatory region binding"/>
    <property type="evidence" value="ECO:0007669"/>
    <property type="project" value="TreeGrafter"/>
</dbReference>
<evidence type="ECO:0000256" key="9">
    <source>
        <dbReference type="ARBA" id="ARBA00023125"/>
    </source>
</evidence>
<dbReference type="GO" id="GO:0006817">
    <property type="term" value="P:phosphate ion transport"/>
    <property type="evidence" value="ECO:0007669"/>
    <property type="project" value="UniProtKB-KW"/>
</dbReference>
<dbReference type="InterPro" id="IPR039420">
    <property type="entry name" value="WalR-like"/>
</dbReference>
<name>A0A3M8QVA8_9PROT</name>
<evidence type="ECO:0000256" key="14">
    <source>
        <dbReference type="PROSITE-ProRule" id="PRU01091"/>
    </source>
</evidence>
<evidence type="ECO:0000256" key="12">
    <source>
        <dbReference type="ARBA" id="ARBA00024735"/>
    </source>
</evidence>
<evidence type="ECO:0000259" key="15">
    <source>
        <dbReference type="PROSITE" id="PS50110"/>
    </source>
</evidence>
<dbReference type="Gene3D" id="3.40.50.2300">
    <property type="match status" value="1"/>
</dbReference>
<dbReference type="GO" id="GO:0000156">
    <property type="term" value="F:phosphorelay response regulator activity"/>
    <property type="evidence" value="ECO:0007669"/>
    <property type="project" value="InterPro"/>
</dbReference>
<organism evidence="17">
    <name type="scientific">Acidithiobacillus sulfuriphilus</name>
    <dbReference type="NCBI Taxonomy" id="1867749"/>
    <lineage>
        <taxon>Bacteria</taxon>
        <taxon>Pseudomonadati</taxon>
        <taxon>Pseudomonadota</taxon>
        <taxon>Acidithiobacillia</taxon>
        <taxon>Acidithiobacillales</taxon>
        <taxon>Acidithiobacillaceae</taxon>
        <taxon>Acidithiobacillus</taxon>
    </lineage>
</organism>
<evidence type="ECO:0000256" key="11">
    <source>
        <dbReference type="ARBA" id="ARBA00023163"/>
    </source>
</evidence>
<protein>
    <recommendedName>
        <fullName evidence="2">Phosphate regulon transcriptional regulatory protein PhoB</fullName>
    </recommendedName>
</protein>
<keyword evidence="7" id="KW-0902">Two-component regulatory system</keyword>
<keyword evidence="3" id="KW-0813">Transport</keyword>
<dbReference type="RefSeq" id="WP_123104930.1">
    <property type="nucleotide sequence ID" value="NZ_CP127527.1"/>
</dbReference>
<evidence type="ECO:0000256" key="8">
    <source>
        <dbReference type="ARBA" id="ARBA00023015"/>
    </source>
</evidence>
<dbReference type="GO" id="GO:0006355">
    <property type="term" value="P:regulation of DNA-templated transcription"/>
    <property type="evidence" value="ECO:0007669"/>
    <property type="project" value="InterPro"/>
</dbReference>
<dbReference type="Gene3D" id="1.10.10.10">
    <property type="entry name" value="Winged helix-like DNA-binding domain superfamily/Winged helix DNA-binding domain"/>
    <property type="match status" value="1"/>
</dbReference>
<feature type="modified residue" description="4-aspartylphosphate" evidence="13">
    <location>
        <position position="58"/>
    </location>
</feature>
<dbReference type="SMART" id="SM00448">
    <property type="entry name" value="REC"/>
    <property type="match status" value="1"/>
</dbReference>
<evidence type="ECO:0000256" key="5">
    <source>
        <dbReference type="ARBA" id="ARBA00022553"/>
    </source>
</evidence>
<gene>
    <name evidence="17" type="primary">phoB</name>
    <name evidence="17" type="ORF">EC580_10820</name>
</gene>
<dbReference type="OrthoDB" id="9802426at2"/>
<dbReference type="SUPFAM" id="SSF46894">
    <property type="entry name" value="C-terminal effector domain of the bipartite response regulators"/>
    <property type="match status" value="1"/>
</dbReference>
<dbReference type="SUPFAM" id="SSF52172">
    <property type="entry name" value="CheY-like"/>
    <property type="match status" value="1"/>
</dbReference>
<dbReference type="CDD" id="cd17618">
    <property type="entry name" value="REC_OmpR_PhoB"/>
    <property type="match status" value="1"/>
</dbReference>
<dbReference type="Pfam" id="PF00072">
    <property type="entry name" value="Response_reg"/>
    <property type="match status" value="1"/>
</dbReference>
<dbReference type="AlphaFoldDB" id="A0A3M8QVA8"/>
<evidence type="ECO:0000256" key="13">
    <source>
        <dbReference type="PROSITE-ProRule" id="PRU00169"/>
    </source>
</evidence>
<dbReference type="InterPro" id="IPR036388">
    <property type="entry name" value="WH-like_DNA-bd_sf"/>
</dbReference>
<feature type="domain" description="Response regulatory" evidence="15">
    <location>
        <begin position="9"/>
        <end position="125"/>
    </location>
</feature>
<evidence type="ECO:0000256" key="1">
    <source>
        <dbReference type="ARBA" id="ARBA00004496"/>
    </source>
</evidence>
<reference evidence="17" key="1">
    <citation type="submission" date="2018-10" db="EMBL/GenBank/DDBJ databases">
        <title>Acidithiobacillus sulfuriphilus sp. nov.: an extremely acidophilic sulfur-oxidizing chemolithotroph isolated from a neutral pH environment.</title>
        <authorList>
            <person name="Falagan C."/>
            <person name="Moya-Beltran A."/>
            <person name="Quatrini R."/>
            <person name="Johnson D.B."/>
        </authorList>
    </citation>
    <scope>NUCLEOTIDE SEQUENCE [LARGE SCALE GENOMIC DNA]</scope>
    <source>
        <strain evidence="17">CJ-2</strain>
    </source>
</reference>
<keyword evidence="6" id="KW-0592">Phosphate transport</keyword>
<evidence type="ECO:0000256" key="2">
    <source>
        <dbReference type="ARBA" id="ARBA00013332"/>
    </source>
</evidence>
<keyword evidence="4" id="KW-0963">Cytoplasm</keyword>
<comment type="caution">
    <text evidence="17">The sequence shown here is derived from an EMBL/GenBank/DDBJ whole genome shotgun (WGS) entry which is preliminary data.</text>
</comment>
<comment type="function">
    <text evidence="12">This protein is a positive regulator for the phosphate regulon. Transcription of this operon is positively regulated by PhoB and PhoR when phosphate is limited.</text>
</comment>
<dbReference type="InterPro" id="IPR011879">
    <property type="entry name" value="Sig_transdc_resp-reg_PhoB"/>
</dbReference>
<evidence type="ECO:0000256" key="10">
    <source>
        <dbReference type="ARBA" id="ARBA00023159"/>
    </source>
</evidence>
<sequence>MDEEKIPSRILVIEDEEGIQELLRMSLQRQGFEVRCADCVETAEAILSEWEPQILILDWMLPGESGLGWCRSLRRREAHKKLPIILLTARGEEADRIHGLESGADDYLAKPFSPRELVARVNALLRRAYGEMTTNRLRLGELHLDLRAHRVYAGDTEVHLGPTEFRLLRLFLANLERVFSRELLLDQIWGRQIYVEERTVDVHIRRLRRGLEKYGYAHIIETVRGEGYRCCGQVMGSDHGEAP</sequence>
<dbReference type="InterPro" id="IPR001789">
    <property type="entry name" value="Sig_transdc_resp-reg_receiver"/>
</dbReference>
<evidence type="ECO:0000256" key="6">
    <source>
        <dbReference type="ARBA" id="ARBA00022592"/>
    </source>
</evidence>
<evidence type="ECO:0000259" key="16">
    <source>
        <dbReference type="PROSITE" id="PS51755"/>
    </source>
</evidence>
<keyword evidence="9 14" id="KW-0238">DNA-binding</keyword>
<feature type="DNA-binding region" description="OmpR/PhoB-type" evidence="14">
    <location>
        <begin position="134"/>
        <end position="232"/>
    </location>
</feature>
<dbReference type="Gene3D" id="6.10.250.690">
    <property type="match status" value="1"/>
</dbReference>
<dbReference type="EMBL" id="RIZI01000183">
    <property type="protein sequence ID" value="RNF59601.1"/>
    <property type="molecule type" value="Genomic_DNA"/>
</dbReference>
<proteinExistence type="predicted"/>
<accession>A0A3M8QVA8</accession>
<dbReference type="InterPro" id="IPR011006">
    <property type="entry name" value="CheY-like_superfamily"/>
</dbReference>
<evidence type="ECO:0000313" key="17">
    <source>
        <dbReference type="EMBL" id="RNF59601.1"/>
    </source>
</evidence>
<evidence type="ECO:0000256" key="7">
    <source>
        <dbReference type="ARBA" id="ARBA00023012"/>
    </source>
</evidence>
<keyword evidence="11" id="KW-0804">Transcription</keyword>
<dbReference type="NCBIfam" id="TIGR02154">
    <property type="entry name" value="PhoB"/>
    <property type="match status" value="1"/>
</dbReference>
<dbReference type="SMART" id="SM00862">
    <property type="entry name" value="Trans_reg_C"/>
    <property type="match status" value="1"/>
</dbReference>
<keyword evidence="10" id="KW-0010">Activator</keyword>
<dbReference type="GO" id="GO:0032993">
    <property type="term" value="C:protein-DNA complex"/>
    <property type="evidence" value="ECO:0007669"/>
    <property type="project" value="TreeGrafter"/>
</dbReference>
<keyword evidence="5 13" id="KW-0597">Phosphoprotein</keyword>
<dbReference type="PROSITE" id="PS51755">
    <property type="entry name" value="OMPR_PHOB"/>
    <property type="match status" value="1"/>
</dbReference>
<dbReference type="CDD" id="cd00383">
    <property type="entry name" value="trans_reg_C"/>
    <property type="match status" value="1"/>
</dbReference>
<evidence type="ECO:0000256" key="4">
    <source>
        <dbReference type="ARBA" id="ARBA00022490"/>
    </source>
</evidence>
<dbReference type="Pfam" id="PF00486">
    <property type="entry name" value="Trans_reg_C"/>
    <property type="match status" value="1"/>
</dbReference>
<dbReference type="InterPro" id="IPR016032">
    <property type="entry name" value="Sig_transdc_resp-reg_C-effctor"/>
</dbReference>
<dbReference type="GO" id="GO:0005829">
    <property type="term" value="C:cytosol"/>
    <property type="evidence" value="ECO:0007669"/>
    <property type="project" value="TreeGrafter"/>
</dbReference>
<feature type="domain" description="OmpR/PhoB-type" evidence="16">
    <location>
        <begin position="134"/>
        <end position="232"/>
    </location>
</feature>
<comment type="subcellular location">
    <subcellularLocation>
        <location evidence="1">Cytoplasm</location>
    </subcellularLocation>
</comment>